<evidence type="ECO:0008006" key="4">
    <source>
        <dbReference type="Google" id="ProtNLM"/>
    </source>
</evidence>
<evidence type="ECO:0000256" key="1">
    <source>
        <dbReference type="SAM" id="Phobius"/>
    </source>
</evidence>
<dbReference type="PANTHER" id="PTHR34851">
    <property type="entry name" value="PROTEIN CBG05235-RELATED"/>
    <property type="match status" value="1"/>
</dbReference>
<sequence length="239" mass="26368">MKSPVRLLEKAHSILFQFSRQLQMAESVKKRDTSRCCGVVHVRTFALIIVLLEIAFLIYQSMLATSYVFSASSSNHGLLATVYSLAVLVAWVAVTLLLLGILCQIPTLLVPHMLMQVLFVIAQLSMALFAVYAVVAGTALQVRIAVVSAEHTSLLQDSMDTSSFKVSFVSGFLTGLLVLIIVGYFIGALFSIWCFNVVLDCYRWIGYQLEEKSRALSRKDIPISSVDAKPVTVIHATDF</sequence>
<comment type="caution">
    <text evidence="2">The sequence shown here is derived from an EMBL/GenBank/DDBJ whole genome shotgun (WGS) entry which is preliminary data.</text>
</comment>
<accession>A0ABR1C0A1</accession>
<keyword evidence="1" id="KW-0812">Transmembrane</keyword>
<reference evidence="2 3" key="1">
    <citation type="submission" date="2023-08" db="EMBL/GenBank/DDBJ databases">
        <title>A Necator americanus chromosomal reference genome.</title>
        <authorList>
            <person name="Ilik V."/>
            <person name="Petrzelkova K.J."/>
            <person name="Pardy F."/>
            <person name="Fuh T."/>
            <person name="Niatou-Singa F.S."/>
            <person name="Gouil Q."/>
            <person name="Baker L."/>
            <person name="Ritchie M.E."/>
            <person name="Jex A.R."/>
            <person name="Gazzola D."/>
            <person name="Li H."/>
            <person name="Toshio Fujiwara R."/>
            <person name="Zhan B."/>
            <person name="Aroian R.V."/>
            <person name="Pafco B."/>
            <person name="Schwarz E.M."/>
        </authorList>
    </citation>
    <scope>NUCLEOTIDE SEQUENCE [LARGE SCALE GENOMIC DNA]</scope>
    <source>
        <strain evidence="2 3">Aroian</strain>
        <tissue evidence="2">Whole animal</tissue>
    </source>
</reference>
<keyword evidence="3" id="KW-1185">Reference proteome</keyword>
<name>A0ABR1C0A1_NECAM</name>
<evidence type="ECO:0000313" key="2">
    <source>
        <dbReference type="EMBL" id="KAK6730875.1"/>
    </source>
</evidence>
<feature type="transmembrane region" description="Helical" evidence="1">
    <location>
        <begin position="166"/>
        <end position="199"/>
    </location>
</feature>
<dbReference type="PANTHER" id="PTHR34851:SF4">
    <property type="entry name" value="MARVEL DOMAIN-CONTAINING PROTEIN"/>
    <property type="match status" value="1"/>
</dbReference>
<evidence type="ECO:0000313" key="3">
    <source>
        <dbReference type="Proteomes" id="UP001303046"/>
    </source>
</evidence>
<organism evidence="2 3">
    <name type="scientific">Necator americanus</name>
    <name type="common">Human hookworm</name>
    <dbReference type="NCBI Taxonomy" id="51031"/>
    <lineage>
        <taxon>Eukaryota</taxon>
        <taxon>Metazoa</taxon>
        <taxon>Ecdysozoa</taxon>
        <taxon>Nematoda</taxon>
        <taxon>Chromadorea</taxon>
        <taxon>Rhabditida</taxon>
        <taxon>Rhabditina</taxon>
        <taxon>Rhabditomorpha</taxon>
        <taxon>Strongyloidea</taxon>
        <taxon>Ancylostomatidae</taxon>
        <taxon>Bunostominae</taxon>
        <taxon>Necator</taxon>
    </lineage>
</organism>
<dbReference type="Proteomes" id="UP001303046">
    <property type="component" value="Unassembled WGS sequence"/>
</dbReference>
<feature type="transmembrane region" description="Helical" evidence="1">
    <location>
        <begin position="82"/>
        <end position="105"/>
    </location>
</feature>
<keyword evidence="1" id="KW-0472">Membrane</keyword>
<feature type="transmembrane region" description="Helical" evidence="1">
    <location>
        <begin position="117"/>
        <end position="146"/>
    </location>
</feature>
<gene>
    <name evidence="2" type="primary">Necator_chrI.g3509</name>
    <name evidence="2" type="ORF">RB195_007380</name>
</gene>
<protein>
    <recommendedName>
        <fullName evidence="4">MARVEL domain-containing protein</fullName>
    </recommendedName>
</protein>
<keyword evidence="1" id="KW-1133">Transmembrane helix</keyword>
<proteinExistence type="predicted"/>
<dbReference type="EMBL" id="JAVFWL010000001">
    <property type="protein sequence ID" value="KAK6730875.1"/>
    <property type="molecule type" value="Genomic_DNA"/>
</dbReference>
<feature type="transmembrane region" description="Helical" evidence="1">
    <location>
        <begin position="40"/>
        <end position="62"/>
    </location>
</feature>